<evidence type="ECO:0000313" key="1">
    <source>
        <dbReference type="EMBL" id="VCU68802.1"/>
    </source>
</evidence>
<dbReference type="OrthoDB" id="9813111at2"/>
<keyword evidence="1" id="KW-0808">Transferase</keyword>
<reference evidence="1 2" key="1">
    <citation type="submission" date="2018-10" db="EMBL/GenBank/DDBJ databases">
        <authorList>
            <person name="Criscuolo A."/>
        </authorList>
    </citation>
    <scope>NUCLEOTIDE SEQUENCE [LARGE SCALE GENOMIC DNA]</scope>
    <source>
        <strain evidence="1">DnA1</strain>
    </source>
</reference>
<name>A0A3P4AYE4_9BURK</name>
<dbReference type="Proteomes" id="UP000277294">
    <property type="component" value="Unassembled WGS sequence"/>
</dbReference>
<dbReference type="Pfam" id="PF01144">
    <property type="entry name" value="CoA_trans"/>
    <property type="match status" value="1"/>
</dbReference>
<gene>
    <name evidence="1" type="primary">gctB</name>
    <name evidence="1" type="ORF">PIGHUM_00860</name>
</gene>
<accession>A0A3P4AYE4</accession>
<dbReference type="InterPro" id="IPR004165">
    <property type="entry name" value="CoA_trans_fam_I"/>
</dbReference>
<keyword evidence="2" id="KW-1185">Reference proteome</keyword>
<sequence>MADIATPGTDDYSTAELLAIIIARSCAGDDEVLGSGGANQVVSLAANRLAQLTVTPNLWLFCGGAGVYNAKFDTLPLGTWDPRAAYGAECKIYLADVVDGGTKGRGGRQRIRRGGSGFGGMQVDKYGNLNMIGVGGPHPDLKVRGPGTVGTLWLGTGPINMYFEHHNKRTFVEKVDYRSGAGWMDGYDSRHATLDGRDGPQLVWTPLCVCDFTEEEHRMRLVSVHPGHTVEEVIANTGFELVIPDEVPTTTPPTDWELNMLRTQVDRNGMLRKRRMTIG</sequence>
<organism evidence="1 2">
    <name type="scientific">Pigmentiphaga humi</name>
    <dbReference type="NCBI Taxonomy" id="2478468"/>
    <lineage>
        <taxon>Bacteria</taxon>
        <taxon>Pseudomonadati</taxon>
        <taxon>Pseudomonadota</taxon>
        <taxon>Betaproteobacteria</taxon>
        <taxon>Burkholderiales</taxon>
        <taxon>Alcaligenaceae</taxon>
        <taxon>Pigmentiphaga</taxon>
    </lineage>
</organism>
<dbReference type="AlphaFoldDB" id="A0A3P4AYE4"/>
<dbReference type="PANTHER" id="PTHR43293:SF3">
    <property type="entry name" value="CHOLESTEROL RING-CLEAVING HYDROLASE IPDB SUBUNIT"/>
    <property type="match status" value="1"/>
</dbReference>
<dbReference type="GO" id="GO:0018730">
    <property type="term" value="F:glutaconate CoA-transferase activity"/>
    <property type="evidence" value="ECO:0007669"/>
    <property type="project" value="UniProtKB-EC"/>
</dbReference>
<protein>
    <submittedName>
        <fullName evidence="1">Glutaconate CoA-transferase subunit B</fullName>
        <ecNumber evidence="1">2.8.3.12</ecNumber>
    </submittedName>
</protein>
<dbReference type="SUPFAM" id="SSF100950">
    <property type="entry name" value="NagB/RpiA/CoA transferase-like"/>
    <property type="match status" value="1"/>
</dbReference>
<proteinExistence type="predicted"/>
<dbReference type="InterPro" id="IPR037171">
    <property type="entry name" value="NagB/RpiA_transferase-like"/>
</dbReference>
<dbReference type="PANTHER" id="PTHR43293">
    <property type="entry name" value="ACETATE COA-TRANSFERASE YDIF"/>
    <property type="match status" value="1"/>
</dbReference>
<dbReference type="EC" id="2.8.3.12" evidence="1"/>
<evidence type="ECO:0000313" key="2">
    <source>
        <dbReference type="Proteomes" id="UP000277294"/>
    </source>
</evidence>
<dbReference type="EMBL" id="UWPJ01000008">
    <property type="protein sequence ID" value="VCU68802.1"/>
    <property type="molecule type" value="Genomic_DNA"/>
</dbReference>
<dbReference type="Gene3D" id="3.40.1080.10">
    <property type="entry name" value="Glutaconate Coenzyme A-transferase"/>
    <property type="match status" value="1"/>
</dbReference>
<dbReference type="RefSeq" id="WP_124078022.1">
    <property type="nucleotide sequence ID" value="NZ_UWPJ01000008.1"/>
</dbReference>